<organism evidence="4 5">
    <name type="scientific">Adhaeretor mobilis</name>
    <dbReference type="NCBI Taxonomy" id="1930276"/>
    <lineage>
        <taxon>Bacteria</taxon>
        <taxon>Pseudomonadati</taxon>
        <taxon>Planctomycetota</taxon>
        <taxon>Planctomycetia</taxon>
        <taxon>Pirellulales</taxon>
        <taxon>Lacipirellulaceae</taxon>
        <taxon>Adhaeretor</taxon>
    </lineage>
</organism>
<dbReference type="PANTHER" id="PTHR23150:SF19">
    <property type="entry name" value="FORMYLGLYCINE-GENERATING ENZYME"/>
    <property type="match status" value="1"/>
</dbReference>
<evidence type="ECO:0000313" key="5">
    <source>
        <dbReference type="Proteomes" id="UP000319852"/>
    </source>
</evidence>
<dbReference type="EC" id="2.7.11.1" evidence="4"/>
<keyword evidence="2" id="KW-1133">Transmembrane helix</keyword>
<feature type="domain" description="Sulfatase-modifying factor enzyme-like" evidence="3">
    <location>
        <begin position="134"/>
        <end position="403"/>
    </location>
</feature>
<dbReference type="Proteomes" id="UP000319852">
    <property type="component" value="Chromosome"/>
</dbReference>
<dbReference type="Pfam" id="PF03781">
    <property type="entry name" value="FGE-sulfatase"/>
    <property type="match status" value="1"/>
</dbReference>
<dbReference type="KEGG" id="amob:HG15A2_16860"/>
<dbReference type="PANTHER" id="PTHR23150">
    <property type="entry name" value="SULFATASE MODIFYING FACTOR 1, 2"/>
    <property type="match status" value="1"/>
</dbReference>
<keyword evidence="5" id="KW-1185">Reference proteome</keyword>
<proteinExistence type="predicted"/>
<evidence type="ECO:0000256" key="2">
    <source>
        <dbReference type="SAM" id="Phobius"/>
    </source>
</evidence>
<evidence type="ECO:0000259" key="3">
    <source>
        <dbReference type="Pfam" id="PF03781"/>
    </source>
</evidence>
<dbReference type="SUPFAM" id="SSF56436">
    <property type="entry name" value="C-type lectin-like"/>
    <property type="match status" value="1"/>
</dbReference>
<dbReference type="InterPro" id="IPR005532">
    <property type="entry name" value="SUMF_dom"/>
</dbReference>
<evidence type="ECO:0000256" key="1">
    <source>
        <dbReference type="SAM" id="MobiDB-lite"/>
    </source>
</evidence>
<dbReference type="InterPro" id="IPR016187">
    <property type="entry name" value="CTDL_fold"/>
</dbReference>
<dbReference type="EMBL" id="CP036263">
    <property type="protein sequence ID" value="QDS98410.1"/>
    <property type="molecule type" value="Genomic_DNA"/>
</dbReference>
<feature type="transmembrane region" description="Helical" evidence="2">
    <location>
        <begin position="12"/>
        <end position="32"/>
    </location>
</feature>
<evidence type="ECO:0000313" key="4">
    <source>
        <dbReference type="EMBL" id="QDS98410.1"/>
    </source>
</evidence>
<dbReference type="Gene3D" id="3.90.1580.10">
    <property type="entry name" value="paralog of FGE (formylglycine-generating enzyme)"/>
    <property type="match status" value="1"/>
</dbReference>
<dbReference type="GO" id="GO:0004674">
    <property type="term" value="F:protein serine/threonine kinase activity"/>
    <property type="evidence" value="ECO:0007669"/>
    <property type="project" value="UniProtKB-EC"/>
</dbReference>
<dbReference type="RefSeq" id="WP_218932403.1">
    <property type="nucleotide sequence ID" value="NZ_CP036263.1"/>
</dbReference>
<keyword evidence="2" id="KW-0812">Transmembrane</keyword>
<dbReference type="GO" id="GO:0120147">
    <property type="term" value="F:formylglycine-generating oxidase activity"/>
    <property type="evidence" value="ECO:0007669"/>
    <property type="project" value="TreeGrafter"/>
</dbReference>
<accession>A0A517MU51</accession>
<protein>
    <submittedName>
        <fullName evidence="4">Serine/threonine-protein kinase pkn1</fullName>
        <ecNumber evidence="4">2.7.11.1</ecNumber>
    </submittedName>
</protein>
<sequence length="497" mass="55257">MNLRLLSDFGLVPIGWMLIGITILVVAGFPLAPTATVGAEVATKTETGESATTEETEAAQEDSQPAVEQGKQADEEPTPEASPAKVKSQTESEEHVLPPGLQKKKPPEGVYVETDHGYMVPYSQMLPGTEVEFEMIPIPGGKFTLGSPETEANRNADEGPQVEVEVPPYWMAKTETTWAEYGEFLRLYNQFKQIETLRSQTQIDPGEKNATMNVLERLPALRDQVASTPSEVDAVTSPTPLYSPDVTYESGNEPDQPAVTMTPYAARQYTKWLSVITEQSYRLPSEVEWEYAARAGSSTAYSHGDKTDNLEDYAWLDSNSDDRSHAVAKKKPNPWGLYDMHGNVAEIVLDEYAQDAYAALKELPEASAEKAIRWPEKQFPRVVRGGSWLDEAPALRSAARFQTDDLEWKVSDPNLPLSPWWYTEIYPAGGVGFRVIRPLEPLTKELQKRAWEIDAEELKAAVEARLEEGRGAFEAIDPKLPEAIEQLDQAEVQKLLN</sequence>
<name>A0A517MU51_9BACT</name>
<dbReference type="InterPro" id="IPR042095">
    <property type="entry name" value="SUMF_sf"/>
</dbReference>
<feature type="compositionally biased region" description="Low complexity" evidence="1">
    <location>
        <begin position="42"/>
        <end position="51"/>
    </location>
</feature>
<keyword evidence="2" id="KW-0472">Membrane</keyword>
<feature type="region of interest" description="Disordered" evidence="1">
    <location>
        <begin position="42"/>
        <end position="109"/>
    </location>
</feature>
<reference evidence="4 5" key="1">
    <citation type="submission" date="2019-02" db="EMBL/GenBank/DDBJ databases">
        <title>Deep-cultivation of Planctomycetes and their phenomic and genomic characterization uncovers novel biology.</title>
        <authorList>
            <person name="Wiegand S."/>
            <person name="Jogler M."/>
            <person name="Boedeker C."/>
            <person name="Pinto D."/>
            <person name="Vollmers J."/>
            <person name="Rivas-Marin E."/>
            <person name="Kohn T."/>
            <person name="Peeters S.H."/>
            <person name="Heuer A."/>
            <person name="Rast P."/>
            <person name="Oberbeckmann S."/>
            <person name="Bunk B."/>
            <person name="Jeske O."/>
            <person name="Meyerdierks A."/>
            <person name="Storesund J.E."/>
            <person name="Kallscheuer N."/>
            <person name="Luecker S."/>
            <person name="Lage O.M."/>
            <person name="Pohl T."/>
            <person name="Merkel B.J."/>
            <person name="Hornburger P."/>
            <person name="Mueller R.-W."/>
            <person name="Bruemmer F."/>
            <person name="Labrenz M."/>
            <person name="Spormann A.M."/>
            <person name="Op den Camp H."/>
            <person name="Overmann J."/>
            <person name="Amann R."/>
            <person name="Jetten M.S.M."/>
            <person name="Mascher T."/>
            <person name="Medema M.H."/>
            <person name="Devos D.P."/>
            <person name="Kaster A.-K."/>
            <person name="Ovreas L."/>
            <person name="Rohde M."/>
            <person name="Galperin M.Y."/>
            <person name="Jogler C."/>
        </authorList>
    </citation>
    <scope>NUCLEOTIDE SEQUENCE [LARGE SCALE GENOMIC DNA]</scope>
    <source>
        <strain evidence="4 5">HG15A2</strain>
    </source>
</reference>
<dbReference type="AlphaFoldDB" id="A0A517MU51"/>
<dbReference type="InterPro" id="IPR051043">
    <property type="entry name" value="Sulfatase_Mod_Factor_Kinase"/>
</dbReference>
<keyword evidence="4" id="KW-0808">Transferase</keyword>
<keyword evidence="4" id="KW-0418">Kinase</keyword>
<gene>
    <name evidence="4" type="primary">pkn1_2</name>
    <name evidence="4" type="ORF">HG15A2_16860</name>
</gene>